<evidence type="ECO:0000313" key="2">
    <source>
        <dbReference type="EMBL" id="CAD8386810.1"/>
    </source>
</evidence>
<organism evidence="2">
    <name type="scientific">Pyrodinium bahamense</name>
    <dbReference type="NCBI Taxonomy" id="73915"/>
    <lineage>
        <taxon>Eukaryota</taxon>
        <taxon>Sar</taxon>
        <taxon>Alveolata</taxon>
        <taxon>Dinophyceae</taxon>
        <taxon>Gonyaulacales</taxon>
        <taxon>Pyrocystaceae</taxon>
        <taxon>Pyrodinium</taxon>
    </lineage>
</organism>
<protein>
    <submittedName>
        <fullName evidence="2">Uncharacterized protein</fullName>
    </submittedName>
</protein>
<feature type="region of interest" description="Disordered" evidence="1">
    <location>
        <begin position="47"/>
        <end position="138"/>
    </location>
</feature>
<dbReference type="EMBL" id="HBEG01050066">
    <property type="protein sequence ID" value="CAD8386810.1"/>
    <property type="molecule type" value="Transcribed_RNA"/>
</dbReference>
<accession>A0A7S0B918</accession>
<dbReference type="AlphaFoldDB" id="A0A7S0B918"/>
<sequence length="138" mass="14831">MTVQFDPIQRAEQWKRRVDREELAVCYEYLAGSTLSGTEARRFEQAQQALQRAGVIPRSQGAAPRSTRSSAPPSWVSGASSMRSSAHSAGRAIALTPRSGGSSVYSSGRSSGGFTQHPRAQEATLLPATLRLETPSEP</sequence>
<evidence type="ECO:0000256" key="1">
    <source>
        <dbReference type="SAM" id="MobiDB-lite"/>
    </source>
</evidence>
<name>A0A7S0B918_9DINO</name>
<reference evidence="2" key="1">
    <citation type="submission" date="2021-01" db="EMBL/GenBank/DDBJ databases">
        <authorList>
            <person name="Corre E."/>
            <person name="Pelletier E."/>
            <person name="Niang G."/>
            <person name="Scheremetjew M."/>
            <person name="Finn R."/>
            <person name="Kale V."/>
            <person name="Holt S."/>
            <person name="Cochrane G."/>
            <person name="Meng A."/>
            <person name="Brown T."/>
            <person name="Cohen L."/>
        </authorList>
    </citation>
    <scope>NUCLEOTIDE SEQUENCE</scope>
    <source>
        <strain evidence="2">Pbaha01</strain>
    </source>
</reference>
<feature type="compositionally biased region" description="Low complexity" evidence="1">
    <location>
        <begin position="62"/>
        <end position="92"/>
    </location>
</feature>
<feature type="compositionally biased region" description="Low complexity" evidence="1">
    <location>
        <begin position="99"/>
        <end position="113"/>
    </location>
</feature>
<proteinExistence type="predicted"/>
<gene>
    <name evidence="2" type="ORF">PBAH0796_LOCUS30498</name>
</gene>